<dbReference type="Proteomes" id="UP000537161">
    <property type="component" value="Unassembled WGS sequence"/>
</dbReference>
<comment type="subcellular location">
    <subcellularLocation>
        <location evidence="1">Cytoplasm</location>
    </subcellularLocation>
</comment>
<gene>
    <name evidence="6" type="ORF">FHR21_002672</name>
</gene>
<keyword evidence="4" id="KW-0408">Iron</keyword>
<proteinExistence type="predicted"/>
<dbReference type="AlphaFoldDB" id="A0A7W9B6T0"/>
<protein>
    <submittedName>
        <fullName evidence="6">Regulator of cell morphogenesis and NO signaling</fullName>
    </submittedName>
</protein>
<evidence type="ECO:0000256" key="1">
    <source>
        <dbReference type="ARBA" id="ARBA00004496"/>
    </source>
</evidence>
<evidence type="ECO:0000259" key="5">
    <source>
        <dbReference type="Pfam" id="PF01814"/>
    </source>
</evidence>
<keyword evidence="7" id="KW-1185">Reference proteome</keyword>
<feature type="domain" description="Hemerythrin-like" evidence="5">
    <location>
        <begin position="22"/>
        <end position="158"/>
    </location>
</feature>
<dbReference type="EMBL" id="JACIJH010000009">
    <property type="protein sequence ID" value="MBB5707306.1"/>
    <property type="molecule type" value="Genomic_DNA"/>
</dbReference>
<keyword evidence="2" id="KW-0963">Cytoplasm</keyword>
<organism evidence="6 7">
    <name type="scientific">Sphingopyxis panaciterrulae</name>
    <dbReference type="NCBI Taxonomy" id="462372"/>
    <lineage>
        <taxon>Bacteria</taxon>
        <taxon>Pseudomonadati</taxon>
        <taxon>Pseudomonadota</taxon>
        <taxon>Alphaproteobacteria</taxon>
        <taxon>Sphingomonadales</taxon>
        <taxon>Sphingomonadaceae</taxon>
        <taxon>Sphingopyxis</taxon>
    </lineage>
</organism>
<sequence length="164" mass="18333">MTPDELLAEPDGLDTGTLTDAIVTRFHRVHSKELPELIEQARRVEAVHKEHPAVPAGLAALLQQMLGELTLHMQKEEIVLFPQMNKGAQMPLLFPITKMMAEHQEHGAHLDAIRSLTNDLTIPEDGCSTWRGLYAGLTKFADDLVEHIHIENDVLFPRFMADAA</sequence>
<evidence type="ECO:0000313" key="7">
    <source>
        <dbReference type="Proteomes" id="UP000537161"/>
    </source>
</evidence>
<evidence type="ECO:0000313" key="6">
    <source>
        <dbReference type="EMBL" id="MBB5707306.1"/>
    </source>
</evidence>
<dbReference type="GO" id="GO:0005737">
    <property type="term" value="C:cytoplasm"/>
    <property type="evidence" value="ECO:0007669"/>
    <property type="project" value="UniProtKB-SubCell"/>
</dbReference>
<keyword evidence="3" id="KW-0479">Metal-binding</keyword>
<dbReference type="RefSeq" id="WP_184099067.1">
    <property type="nucleotide sequence ID" value="NZ_JACIJH010000009.1"/>
</dbReference>
<dbReference type="PANTHER" id="PTHR36438">
    <property type="entry name" value="IRON-SULFUR CLUSTER REPAIR PROTEIN YTFE"/>
    <property type="match status" value="1"/>
</dbReference>
<accession>A0A7W9B6T0</accession>
<evidence type="ECO:0000256" key="3">
    <source>
        <dbReference type="ARBA" id="ARBA00022723"/>
    </source>
</evidence>
<name>A0A7W9B6T0_9SPHN</name>
<dbReference type="CDD" id="cd12108">
    <property type="entry name" value="Hr-like"/>
    <property type="match status" value="1"/>
</dbReference>
<evidence type="ECO:0000256" key="4">
    <source>
        <dbReference type="ARBA" id="ARBA00023004"/>
    </source>
</evidence>
<dbReference type="PANTHER" id="PTHR36438:SF1">
    <property type="entry name" value="IRON-SULFUR CLUSTER REPAIR PROTEIN YTFE"/>
    <property type="match status" value="1"/>
</dbReference>
<dbReference type="InterPro" id="IPR012312">
    <property type="entry name" value="Hemerythrin-like"/>
</dbReference>
<dbReference type="Pfam" id="PF01814">
    <property type="entry name" value="Hemerythrin"/>
    <property type="match status" value="1"/>
</dbReference>
<dbReference type="InterPro" id="IPR019903">
    <property type="entry name" value="RIC_family"/>
</dbReference>
<reference evidence="6 7" key="1">
    <citation type="submission" date="2020-08" db="EMBL/GenBank/DDBJ databases">
        <title>Genomic Encyclopedia of Type Strains, Phase IV (KMG-IV): sequencing the most valuable type-strain genomes for metagenomic binning, comparative biology and taxonomic classification.</title>
        <authorList>
            <person name="Goeker M."/>
        </authorList>
    </citation>
    <scope>NUCLEOTIDE SEQUENCE [LARGE SCALE GENOMIC DNA]</scope>
    <source>
        <strain evidence="6 7">DSM 27163</strain>
    </source>
</reference>
<comment type="caution">
    <text evidence="6">The sequence shown here is derived from an EMBL/GenBank/DDBJ whole genome shotgun (WGS) entry which is preliminary data.</text>
</comment>
<dbReference type="Gene3D" id="1.20.120.520">
    <property type="entry name" value="nmb1532 protein domain like"/>
    <property type="match status" value="1"/>
</dbReference>
<evidence type="ECO:0000256" key="2">
    <source>
        <dbReference type="ARBA" id="ARBA00022490"/>
    </source>
</evidence>
<dbReference type="GO" id="GO:0046872">
    <property type="term" value="F:metal ion binding"/>
    <property type="evidence" value="ECO:0007669"/>
    <property type="project" value="UniProtKB-KW"/>
</dbReference>